<dbReference type="InterPro" id="IPR031648">
    <property type="entry name" value="TMEM82"/>
</dbReference>
<evidence type="ECO:0000256" key="1">
    <source>
        <dbReference type="SAM" id="Phobius"/>
    </source>
</evidence>
<dbReference type="AlphaFoldDB" id="A0ABD1JXY7"/>
<proteinExistence type="predicted"/>
<dbReference type="Proteomes" id="UP001591681">
    <property type="component" value="Unassembled WGS sequence"/>
</dbReference>
<reference evidence="2 3" key="1">
    <citation type="submission" date="2024-09" db="EMBL/GenBank/DDBJ databases">
        <title>A chromosome-level genome assembly of Gray's grenadier anchovy, Coilia grayii.</title>
        <authorList>
            <person name="Fu Z."/>
        </authorList>
    </citation>
    <scope>NUCLEOTIDE SEQUENCE [LARGE SCALE GENOMIC DNA]</scope>
    <source>
        <strain evidence="2">G4</strain>
        <tissue evidence="2">Muscle</tissue>
    </source>
</reference>
<dbReference type="PANTHER" id="PTHR35257:SF1">
    <property type="entry name" value="TRANSMEMBRANE PROTEIN 82"/>
    <property type="match status" value="1"/>
</dbReference>
<comment type="caution">
    <text evidence="2">The sequence shown here is derived from an EMBL/GenBank/DDBJ whole genome shotgun (WGS) entry which is preliminary data.</text>
</comment>
<feature type="transmembrane region" description="Helical" evidence="1">
    <location>
        <begin position="229"/>
        <end position="247"/>
    </location>
</feature>
<sequence length="328" mass="35929">MVLGAIMTWLPVEDPLIALLQGLVGACGISLMYNLLRVCLFLHSERRSPTGGASEQPKDEITSIGHLSSGIQFVLIMGLLSLVGPRVSSLIVLEFCLRVFLASLLFGQGNIREVTQQLLIQCQFSLGCALTCSLHFLHAGAPHRFLSLLLAGALSWFLSSLGRRLWAHVGHFYPQHCSQQECGICLTLVSSGAALLPTLRRWVVMTFTVGIVAATATMNQHFLRTAGDLRFWTPMTLCYILLLVRILEDQQSNPAREVMLWSAGLRVGGLFVLLMMVGGLADLLQVLLFLLGEGVCLLPSLGLLQRKAPLVSQSDREDGRNNYSQTTQ</sequence>
<evidence type="ECO:0008006" key="4">
    <source>
        <dbReference type="Google" id="ProtNLM"/>
    </source>
</evidence>
<feature type="transmembrane region" description="Helical" evidence="1">
    <location>
        <begin position="16"/>
        <end position="40"/>
    </location>
</feature>
<evidence type="ECO:0000313" key="3">
    <source>
        <dbReference type="Proteomes" id="UP001591681"/>
    </source>
</evidence>
<accession>A0ABD1JXY7</accession>
<gene>
    <name evidence="2" type="ORF">ACEWY4_013841</name>
</gene>
<keyword evidence="1" id="KW-1133">Transmembrane helix</keyword>
<feature type="transmembrane region" description="Helical" evidence="1">
    <location>
        <begin position="202"/>
        <end position="223"/>
    </location>
</feature>
<keyword evidence="1" id="KW-0812">Transmembrane</keyword>
<dbReference type="Pfam" id="PF15816">
    <property type="entry name" value="TMEM82"/>
    <property type="match status" value="1"/>
</dbReference>
<protein>
    <recommendedName>
        <fullName evidence="4">Transmembrane protein 82</fullName>
    </recommendedName>
</protein>
<dbReference type="EMBL" id="JBHFQA010000011">
    <property type="protein sequence ID" value="KAL2091578.1"/>
    <property type="molecule type" value="Genomic_DNA"/>
</dbReference>
<keyword evidence="3" id="KW-1185">Reference proteome</keyword>
<name>A0ABD1JXY7_9TELE</name>
<keyword evidence="1" id="KW-0472">Membrane</keyword>
<organism evidence="2 3">
    <name type="scientific">Coilia grayii</name>
    <name type="common">Gray's grenadier anchovy</name>
    <dbReference type="NCBI Taxonomy" id="363190"/>
    <lineage>
        <taxon>Eukaryota</taxon>
        <taxon>Metazoa</taxon>
        <taxon>Chordata</taxon>
        <taxon>Craniata</taxon>
        <taxon>Vertebrata</taxon>
        <taxon>Euteleostomi</taxon>
        <taxon>Actinopterygii</taxon>
        <taxon>Neopterygii</taxon>
        <taxon>Teleostei</taxon>
        <taxon>Clupei</taxon>
        <taxon>Clupeiformes</taxon>
        <taxon>Clupeoidei</taxon>
        <taxon>Engraulidae</taxon>
        <taxon>Coilinae</taxon>
        <taxon>Coilia</taxon>
    </lineage>
</organism>
<evidence type="ECO:0000313" key="2">
    <source>
        <dbReference type="EMBL" id="KAL2091578.1"/>
    </source>
</evidence>
<dbReference type="PANTHER" id="PTHR35257">
    <property type="entry name" value="TRANSMEMBRANE PROTEIN 82"/>
    <property type="match status" value="1"/>
</dbReference>